<dbReference type="RefSeq" id="WP_345209618.1">
    <property type="nucleotide sequence ID" value="NZ_BAABFT010000002.1"/>
</dbReference>
<keyword evidence="2" id="KW-1185">Reference proteome</keyword>
<dbReference type="Gene3D" id="3.20.20.150">
    <property type="entry name" value="Divalent-metal-dependent TIM barrel enzymes"/>
    <property type="match status" value="1"/>
</dbReference>
<evidence type="ECO:0000313" key="2">
    <source>
        <dbReference type="Proteomes" id="UP001500582"/>
    </source>
</evidence>
<evidence type="ECO:0000313" key="1">
    <source>
        <dbReference type="EMBL" id="GAA4311925.1"/>
    </source>
</evidence>
<gene>
    <name evidence="1" type="primary">eboE</name>
    <name evidence="1" type="ORF">GCM10023149_07070</name>
</gene>
<accession>A0ABP8FVP5</accession>
<name>A0ABP8FVP5_9SPHI</name>
<proteinExistence type="predicted"/>
<dbReference type="SUPFAM" id="SSF51658">
    <property type="entry name" value="Xylose isomerase-like"/>
    <property type="match status" value="1"/>
</dbReference>
<protein>
    <submittedName>
        <fullName evidence="1">Metabolite traffic protein EboE</fullName>
    </submittedName>
</protein>
<dbReference type="Proteomes" id="UP001500582">
    <property type="component" value="Unassembled WGS sequence"/>
</dbReference>
<dbReference type="InterPro" id="IPR036237">
    <property type="entry name" value="Xyl_isomerase-like_sf"/>
</dbReference>
<dbReference type="EMBL" id="BAABFT010000002">
    <property type="protein sequence ID" value="GAA4311925.1"/>
    <property type="molecule type" value="Genomic_DNA"/>
</dbReference>
<organism evidence="1 2">
    <name type="scientific">Mucilaginibacter gynuensis</name>
    <dbReference type="NCBI Taxonomy" id="1302236"/>
    <lineage>
        <taxon>Bacteria</taxon>
        <taxon>Pseudomonadati</taxon>
        <taxon>Bacteroidota</taxon>
        <taxon>Sphingobacteriia</taxon>
        <taxon>Sphingobacteriales</taxon>
        <taxon>Sphingobacteriaceae</taxon>
        <taxon>Mucilaginibacter</taxon>
    </lineage>
</organism>
<dbReference type="NCBIfam" id="NF035939">
    <property type="entry name" value="TIM_EboE"/>
    <property type="match status" value="1"/>
</dbReference>
<reference evidence="2" key="1">
    <citation type="journal article" date="2019" name="Int. J. Syst. Evol. Microbiol.">
        <title>The Global Catalogue of Microorganisms (GCM) 10K type strain sequencing project: providing services to taxonomists for standard genome sequencing and annotation.</title>
        <authorList>
            <consortium name="The Broad Institute Genomics Platform"/>
            <consortium name="The Broad Institute Genome Sequencing Center for Infectious Disease"/>
            <person name="Wu L."/>
            <person name="Ma J."/>
        </authorList>
    </citation>
    <scope>NUCLEOTIDE SEQUENCE [LARGE SCALE GENOMIC DNA]</scope>
    <source>
        <strain evidence="2">JCM 17705</strain>
    </source>
</reference>
<sequence length="403" mass="45197">MKIGSAHLTYCTNIHAAETWPETLEALKNNFPVIKSDLSANEAMGIGLRLSNIASVGLLEQEANLLEFKQWLSDNGAYVFTMNGFPFGGFHHTVVKDQVHAPDWTTDERLDYTLRLFNILAKLLPAGLDGGISTSPLSYKPWHAEGEARNSAKEIATKNIITVAAELYKIYQATGVLLHLDIEPEPDGFLESGPEFIDWFENDLLPQGTVTLSEKLNLPSIDATAAIKQHINLCYDVCHFAIGYEPHNEIIDELNKKEIKVGKIQISAALKALLPVNVTERDLVTNALAKFNEPTYLHQVIAKTNGGELIRYPDLPEALADSHNPEVNEWRAHFHVPIFVEDMGKVQSTQTDIITVLNRFKNTPFTQHLEVETYTWEVLPDELKAPLTQSIIRELNWVKNQLV</sequence>
<comment type="caution">
    <text evidence="1">The sequence shown here is derived from an EMBL/GenBank/DDBJ whole genome shotgun (WGS) entry which is preliminary data.</text>
</comment>